<dbReference type="AlphaFoldDB" id="A0A1S9RD90"/>
<gene>
    <name evidence="1" type="ORF">PEBR_34552</name>
</gene>
<name>A0A1S9RD90_PENBI</name>
<evidence type="ECO:0000313" key="2">
    <source>
        <dbReference type="Proteomes" id="UP000190744"/>
    </source>
</evidence>
<organism evidence="1 2">
    <name type="scientific">Penicillium brasilianum</name>
    <dbReference type="NCBI Taxonomy" id="104259"/>
    <lineage>
        <taxon>Eukaryota</taxon>
        <taxon>Fungi</taxon>
        <taxon>Dikarya</taxon>
        <taxon>Ascomycota</taxon>
        <taxon>Pezizomycotina</taxon>
        <taxon>Eurotiomycetes</taxon>
        <taxon>Eurotiomycetidae</taxon>
        <taxon>Eurotiales</taxon>
        <taxon>Aspergillaceae</taxon>
        <taxon>Penicillium</taxon>
    </lineage>
</organism>
<evidence type="ECO:0000313" key="1">
    <source>
        <dbReference type="EMBL" id="OOQ83437.1"/>
    </source>
</evidence>
<dbReference type="EMBL" id="LJBN01000196">
    <property type="protein sequence ID" value="OOQ83437.1"/>
    <property type="molecule type" value="Genomic_DNA"/>
</dbReference>
<sequence length="158" mass="18247">MEKVNQIVLNALEEHKSIRILGELPTEKLNCEDYLASARETISSFVSSWDKKANLQLLAVEVWSRRTYFALDFKNDKYDYDNAHIEEIVLPVYLLRLSRRSGSWTIFRHKPEDSRLAKRLAALHLGNGQKPIPFLEDHIKGVVHDKPRNLKAPDGPLE</sequence>
<comment type="caution">
    <text evidence="1">The sequence shown here is derived from an EMBL/GenBank/DDBJ whole genome shotgun (WGS) entry which is preliminary data.</text>
</comment>
<dbReference type="Proteomes" id="UP000190744">
    <property type="component" value="Unassembled WGS sequence"/>
</dbReference>
<protein>
    <submittedName>
        <fullName evidence="1">Uncharacterized protein</fullName>
    </submittedName>
</protein>
<proteinExistence type="predicted"/>
<reference evidence="2" key="1">
    <citation type="submission" date="2015-09" db="EMBL/GenBank/DDBJ databases">
        <authorList>
            <person name="Fill T.P."/>
            <person name="Baretta J.F."/>
            <person name="de Almeida L.G."/>
            <person name="Rocha M."/>
            <person name="de Souza D.H."/>
            <person name="Malavazi I."/>
            <person name="Cerdeira L.T."/>
            <person name="Hong H."/>
            <person name="Samborskyy M."/>
            <person name="de Vasconcelos A.T."/>
            <person name="Leadlay P."/>
            <person name="Rodrigues-Filho E."/>
        </authorList>
    </citation>
    <scope>NUCLEOTIDE SEQUENCE [LARGE SCALE GENOMIC DNA]</scope>
    <source>
        <strain evidence="2">LaBioMMi 136</strain>
    </source>
</reference>
<accession>A0A1S9RD90</accession>